<feature type="region of interest" description="Disordered" evidence="2">
    <location>
        <begin position="114"/>
        <end position="216"/>
    </location>
</feature>
<name>A0ABS9XH55_9ACTN</name>
<evidence type="ECO:0000256" key="2">
    <source>
        <dbReference type="SAM" id="MobiDB-lite"/>
    </source>
</evidence>
<dbReference type="EMBL" id="JALDAX010000005">
    <property type="protein sequence ID" value="MCI3241408.1"/>
    <property type="molecule type" value="Genomic_DNA"/>
</dbReference>
<evidence type="ECO:0000256" key="1">
    <source>
        <dbReference type="ARBA" id="ARBA00023125"/>
    </source>
</evidence>
<accession>A0ABS9XH55</accession>
<reference evidence="4" key="1">
    <citation type="submission" date="2022-03" db="EMBL/GenBank/DDBJ databases">
        <title>Streptomyces 7R015 and 7R016 isolated from Barleria lupulina in Thailand.</title>
        <authorList>
            <person name="Kanchanasin P."/>
            <person name="Phongsopitanun W."/>
            <person name="Tanasupawat S."/>
        </authorList>
    </citation>
    <scope>NUCLEOTIDE SEQUENCE</scope>
    <source>
        <strain evidence="4">7R016</strain>
    </source>
</reference>
<dbReference type="Proteomes" id="UP001165270">
    <property type="component" value="Unassembled WGS sequence"/>
</dbReference>
<dbReference type="Gene3D" id="1.10.260.40">
    <property type="entry name" value="lambda repressor-like DNA-binding domains"/>
    <property type="match status" value="1"/>
</dbReference>
<sequence length="216" mass="23405">MASLNVGNLGEYLREQRRTAQLSLRQLADAAGVSNPYLSQIERGLRKPSAEVLQQVAKALRISAETLYVRAGILDAERDRDEVETRAVILADPTLNERQKQVLLQIYESFRKENGFGSGTQDEATDQAPEAGAVVPAAEPGPHPSAAQSAKDTASTGDTEDDDIAIRRTRKGAGEETGERRTRRTRTAGGRKSATRRTRTSDGDDAAPHDPQQPTG</sequence>
<dbReference type="Pfam" id="PF01381">
    <property type="entry name" value="HTH_3"/>
    <property type="match status" value="1"/>
</dbReference>
<dbReference type="PANTHER" id="PTHR46797:SF1">
    <property type="entry name" value="METHYLPHOSPHONATE SYNTHASE"/>
    <property type="match status" value="1"/>
</dbReference>
<dbReference type="SUPFAM" id="SSF47413">
    <property type="entry name" value="lambda repressor-like DNA-binding domains"/>
    <property type="match status" value="1"/>
</dbReference>
<gene>
    <name evidence="4" type="ORF">MQN93_16950</name>
</gene>
<feature type="compositionally biased region" description="Polar residues" evidence="2">
    <location>
        <begin position="146"/>
        <end position="157"/>
    </location>
</feature>
<dbReference type="InterPro" id="IPR001387">
    <property type="entry name" value="Cro/C1-type_HTH"/>
</dbReference>
<feature type="compositionally biased region" description="Low complexity" evidence="2">
    <location>
        <begin position="128"/>
        <end position="140"/>
    </location>
</feature>
<proteinExistence type="predicted"/>
<protein>
    <submittedName>
        <fullName evidence="4">Helix-turn-helix domain-containing protein</fullName>
    </submittedName>
</protein>
<keyword evidence="5" id="KW-1185">Reference proteome</keyword>
<comment type="caution">
    <text evidence="4">The sequence shown here is derived from an EMBL/GenBank/DDBJ whole genome shotgun (WGS) entry which is preliminary data.</text>
</comment>
<dbReference type="RefSeq" id="WP_242710105.1">
    <property type="nucleotide sequence ID" value="NZ_JALDAX010000005.1"/>
</dbReference>
<organism evidence="4 5">
    <name type="scientific">Streptomyces spinosisporus</name>
    <dbReference type="NCBI Taxonomy" id="2927582"/>
    <lineage>
        <taxon>Bacteria</taxon>
        <taxon>Bacillati</taxon>
        <taxon>Actinomycetota</taxon>
        <taxon>Actinomycetes</taxon>
        <taxon>Kitasatosporales</taxon>
        <taxon>Streptomycetaceae</taxon>
        <taxon>Streptomyces</taxon>
    </lineage>
</organism>
<evidence type="ECO:0000313" key="4">
    <source>
        <dbReference type="EMBL" id="MCI3241408.1"/>
    </source>
</evidence>
<dbReference type="CDD" id="cd00093">
    <property type="entry name" value="HTH_XRE"/>
    <property type="match status" value="1"/>
</dbReference>
<dbReference type="PROSITE" id="PS50943">
    <property type="entry name" value="HTH_CROC1"/>
    <property type="match status" value="1"/>
</dbReference>
<dbReference type="PANTHER" id="PTHR46797">
    <property type="entry name" value="HTH-TYPE TRANSCRIPTIONAL REGULATOR"/>
    <property type="match status" value="1"/>
</dbReference>
<dbReference type="InterPro" id="IPR010982">
    <property type="entry name" value="Lambda_DNA-bd_dom_sf"/>
</dbReference>
<dbReference type="SMART" id="SM00530">
    <property type="entry name" value="HTH_XRE"/>
    <property type="match status" value="1"/>
</dbReference>
<evidence type="ECO:0000259" key="3">
    <source>
        <dbReference type="PROSITE" id="PS50943"/>
    </source>
</evidence>
<keyword evidence="1" id="KW-0238">DNA-binding</keyword>
<feature type="compositionally biased region" description="Basic and acidic residues" evidence="2">
    <location>
        <begin position="199"/>
        <end position="208"/>
    </location>
</feature>
<evidence type="ECO:0000313" key="5">
    <source>
        <dbReference type="Proteomes" id="UP001165270"/>
    </source>
</evidence>
<feature type="domain" description="HTH cro/C1-type" evidence="3">
    <location>
        <begin position="13"/>
        <end position="67"/>
    </location>
</feature>
<dbReference type="InterPro" id="IPR050807">
    <property type="entry name" value="TransReg_Diox_bact_type"/>
</dbReference>